<evidence type="ECO:0000313" key="9">
    <source>
        <dbReference type="Proteomes" id="UP001235939"/>
    </source>
</evidence>
<dbReference type="PANTHER" id="PTHR43918">
    <property type="entry name" value="ACETYLCHOLINESTERASE"/>
    <property type="match status" value="1"/>
</dbReference>
<dbReference type="Pfam" id="PF00135">
    <property type="entry name" value="COesterase"/>
    <property type="match status" value="1"/>
</dbReference>
<proteinExistence type="inferred from homology"/>
<dbReference type="InterPro" id="IPR050654">
    <property type="entry name" value="AChE-related_enzymes"/>
</dbReference>
<dbReference type="SUPFAM" id="SSF53474">
    <property type="entry name" value="alpha/beta-Hydrolases"/>
    <property type="match status" value="1"/>
</dbReference>
<dbReference type="InterPro" id="IPR002018">
    <property type="entry name" value="CarbesteraseB"/>
</dbReference>
<evidence type="ECO:0000256" key="4">
    <source>
        <dbReference type="ARBA" id="ARBA00023180"/>
    </source>
</evidence>
<dbReference type="Gene3D" id="3.40.50.1820">
    <property type="entry name" value="alpha/beta hydrolase"/>
    <property type="match status" value="1"/>
</dbReference>
<keyword evidence="4" id="KW-0325">Glycoprotein</keyword>
<evidence type="ECO:0000256" key="2">
    <source>
        <dbReference type="ARBA" id="ARBA00022487"/>
    </source>
</evidence>
<dbReference type="EMBL" id="CP092878">
    <property type="protein sequence ID" value="UYV78353.1"/>
    <property type="molecule type" value="Genomic_DNA"/>
</dbReference>
<keyword evidence="2" id="KW-0719">Serine esterase</keyword>
<feature type="compositionally biased region" description="Polar residues" evidence="6">
    <location>
        <begin position="52"/>
        <end position="63"/>
    </location>
</feature>
<dbReference type="EC" id="3.1.1.-" evidence="5"/>
<dbReference type="Proteomes" id="UP001235939">
    <property type="component" value="Chromosome 16"/>
</dbReference>
<evidence type="ECO:0000256" key="5">
    <source>
        <dbReference type="RuleBase" id="RU361235"/>
    </source>
</evidence>
<dbReference type="PROSITE" id="PS00122">
    <property type="entry name" value="CARBOXYLESTERASE_B_1"/>
    <property type="match status" value="1"/>
</dbReference>
<protein>
    <recommendedName>
        <fullName evidence="5">Carboxylic ester hydrolase</fullName>
        <ecNumber evidence="5">3.1.1.-</ecNumber>
    </recommendedName>
</protein>
<evidence type="ECO:0000313" key="8">
    <source>
        <dbReference type="EMBL" id="UYV78353.1"/>
    </source>
</evidence>
<dbReference type="InterPro" id="IPR029058">
    <property type="entry name" value="AB_hydrolase_fold"/>
</dbReference>
<dbReference type="PANTHER" id="PTHR43918:SF4">
    <property type="entry name" value="CARBOXYLIC ESTER HYDROLASE"/>
    <property type="match status" value="1"/>
</dbReference>
<dbReference type="PROSITE" id="PS00941">
    <property type="entry name" value="CARBOXYLESTERASE_B_2"/>
    <property type="match status" value="1"/>
</dbReference>
<feature type="region of interest" description="Disordered" evidence="6">
    <location>
        <begin position="42"/>
        <end position="69"/>
    </location>
</feature>
<sequence length="249" mass="28020">MEKRGNHHELLVMRNFTRNPRSTANRQWEVTGCLPLHPLRPASHRRAEVQGSRANHQPSSTYQRDPIPSNMLPEKVQVQKITPIRTMSEDCLYLNIWTPSQMSNISVLIYIYGGSFLVGSTDEMFNNPQYLAAKTEMVVVTMNYRVGSLGFLDLNMEGAYGNLGLSDQILAFKWVKNNIRAFGGNPDSVTLYGLSAGSMSIAFHLSIKENENLFQRAFLQSGTSNSGPNTKLKMNQHDTLVLLMEKINP</sequence>
<evidence type="ECO:0000256" key="1">
    <source>
        <dbReference type="ARBA" id="ARBA00005964"/>
    </source>
</evidence>
<reference evidence="8 9" key="1">
    <citation type="submission" date="2022-01" db="EMBL/GenBank/DDBJ databases">
        <title>A chromosomal length assembly of Cordylochernes scorpioides.</title>
        <authorList>
            <person name="Zeh D."/>
            <person name="Zeh J."/>
        </authorList>
    </citation>
    <scope>NUCLEOTIDE SEQUENCE [LARGE SCALE GENOMIC DNA]</scope>
    <source>
        <strain evidence="8">IN4F17</strain>
        <tissue evidence="8">Whole Body</tissue>
    </source>
</reference>
<accession>A0ABY6LBE0</accession>
<name>A0ABY6LBE0_9ARAC</name>
<feature type="non-terminal residue" evidence="8">
    <location>
        <position position="1"/>
    </location>
</feature>
<dbReference type="InterPro" id="IPR019826">
    <property type="entry name" value="Carboxylesterase_B_AS"/>
</dbReference>
<feature type="domain" description="Carboxylesterase type B" evidence="7">
    <location>
        <begin position="69"/>
        <end position="228"/>
    </location>
</feature>
<organism evidence="8 9">
    <name type="scientific">Cordylochernes scorpioides</name>
    <dbReference type="NCBI Taxonomy" id="51811"/>
    <lineage>
        <taxon>Eukaryota</taxon>
        <taxon>Metazoa</taxon>
        <taxon>Ecdysozoa</taxon>
        <taxon>Arthropoda</taxon>
        <taxon>Chelicerata</taxon>
        <taxon>Arachnida</taxon>
        <taxon>Pseudoscorpiones</taxon>
        <taxon>Cheliferoidea</taxon>
        <taxon>Chernetidae</taxon>
        <taxon>Cordylochernes</taxon>
    </lineage>
</organism>
<evidence type="ECO:0000256" key="6">
    <source>
        <dbReference type="SAM" id="MobiDB-lite"/>
    </source>
</evidence>
<keyword evidence="9" id="KW-1185">Reference proteome</keyword>
<evidence type="ECO:0000256" key="3">
    <source>
        <dbReference type="ARBA" id="ARBA00022801"/>
    </source>
</evidence>
<keyword evidence="3 5" id="KW-0378">Hydrolase</keyword>
<gene>
    <name evidence="8" type="ORF">LAZ67_16001055</name>
</gene>
<evidence type="ECO:0000259" key="7">
    <source>
        <dbReference type="Pfam" id="PF00135"/>
    </source>
</evidence>
<dbReference type="InterPro" id="IPR019819">
    <property type="entry name" value="Carboxylesterase_B_CS"/>
</dbReference>
<comment type="similarity">
    <text evidence="1 5">Belongs to the type-B carboxylesterase/lipase family.</text>
</comment>